<reference evidence="1 2" key="2">
    <citation type="submission" date="2018-08" db="EMBL/GenBank/DDBJ databases">
        <title>Streptomyces kandeliansis sp. nov., an endophytic bacterium isolated from mangrove plant.</title>
        <authorList>
            <person name="Wang R."/>
        </authorList>
    </citation>
    <scope>NUCLEOTIDE SEQUENCE [LARGE SCALE GENOMIC DNA]</scope>
    <source>
        <strain evidence="2">H14(2018)</strain>
    </source>
</reference>
<gene>
    <name evidence="1" type="ORF">DVH21_28765</name>
</gene>
<name>A0A6N3K608_9ACTN</name>
<evidence type="ECO:0000313" key="2">
    <source>
        <dbReference type="Proteomes" id="UP000253958"/>
    </source>
</evidence>
<proteinExistence type="predicted"/>
<reference evidence="1 2" key="1">
    <citation type="submission" date="2018-07" db="EMBL/GenBank/DDBJ databases">
        <authorList>
            <person name="Ye Y."/>
        </authorList>
    </citation>
    <scope>NUCLEOTIDE SEQUENCE [LARGE SCALE GENOMIC DNA]</scope>
    <source>
        <strain evidence="2">H14(2018)</strain>
    </source>
</reference>
<dbReference type="AlphaFoldDB" id="A0A6N3K608"/>
<sequence>MVVPVTATPDIPVHLVDRPRSGGLVVPWLTPATSTGLYLFGKLTDLSQYRCLTRTLCQVCGHRLGERAVLFARESDLAYQCTAEPAVCPPCAAYSSRACPMLAGRRSRYRASEHPVLAGIPLSADQLLRQAAPAASWYAVWVRDYDVIRHPAQPTTLAASWRRIPPLRIRPLPTRDW</sequence>
<dbReference type="Proteomes" id="UP000253958">
    <property type="component" value="Chromosome"/>
</dbReference>
<organism evidence="1 2">
    <name type="scientific">Micromonospora aurantiaca</name>
    <name type="common">nom. illeg.</name>
    <dbReference type="NCBI Taxonomy" id="47850"/>
    <lineage>
        <taxon>Bacteria</taxon>
        <taxon>Bacillati</taxon>
        <taxon>Actinomycetota</taxon>
        <taxon>Actinomycetes</taxon>
        <taxon>Micromonosporales</taxon>
        <taxon>Micromonosporaceae</taxon>
        <taxon>Micromonospora</taxon>
    </lineage>
</organism>
<dbReference type="EMBL" id="CP031263">
    <property type="protein sequence ID" value="AXH93595.1"/>
    <property type="molecule type" value="Genomic_DNA"/>
</dbReference>
<accession>A0A6N3K608</accession>
<evidence type="ECO:0000313" key="1">
    <source>
        <dbReference type="EMBL" id="AXH93595.1"/>
    </source>
</evidence>
<protein>
    <submittedName>
        <fullName evidence="1">Uncharacterized protein</fullName>
    </submittedName>
</protein>